<organism evidence="2">
    <name type="scientific">Perkinsus marinus (strain ATCC 50983 / TXsc)</name>
    <dbReference type="NCBI Taxonomy" id="423536"/>
    <lineage>
        <taxon>Eukaryota</taxon>
        <taxon>Sar</taxon>
        <taxon>Alveolata</taxon>
        <taxon>Perkinsozoa</taxon>
        <taxon>Perkinsea</taxon>
        <taxon>Perkinsida</taxon>
        <taxon>Perkinsidae</taxon>
        <taxon>Perkinsus</taxon>
    </lineage>
</organism>
<evidence type="ECO:0000313" key="1">
    <source>
        <dbReference type="EMBL" id="EER06040.1"/>
    </source>
</evidence>
<dbReference type="EMBL" id="GG680905">
    <property type="protein sequence ID" value="EER06040.1"/>
    <property type="molecule type" value="Genomic_DNA"/>
</dbReference>
<dbReference type="GeneID" id="9087268"/>
<accession>C5LBB2</accession>
<evidence type="ECO:0000313" key="2">
    <source>
        <dbReference type="Proteomes" id="UP000007800"/>
    </source>
</evidence>
<dbReference type="OrthoDB" id="482291at2759"/>
<feature type="non-terminal residue" evidence="1">
    <location>
        <position position="1"/>
    </location>
</feature>
<name>C5LBB2_PERM5</name>
<reference evidence="1 2" key="1">
    <citation type="submission" date="2008-07" db="EMBL/GenBank/DDBJ databases">
        <authorList>
            <person name="El-Sayed N."/>
            <person name="Caler E."/>
            <person name="Inman J."/>
            <person name="Amedeo P."/>
            <person name="Hass B."/>
            <person name="Wortman J."/>
        </authorList>
    </citation>
    <scope>NUCLEOTIDE SEQUENCE [LARGE SCALE GENOMIC DNA]</scope>
    <source>
        <strain evidence="2">ATCC 50983 / TXsc</strain>
    </source>
</reference>
<dbReference type="AlphaFoldDB" id="C5LBB2"/>
<dbReference type="InParanoid" id="C5LBB2"/>
<gene>
    <name evidence="1" type="ORF">Pmar_PMAR028228</name>
</gene>
<protein>
    <submittedName>
        <fullName evidence="1">Uncharacterized protein</fullName>
    </submittedName>
</protein>
<sequence>YTSFVANVALKKLLESVDDSVQAARLQARAKRSMDDLERIKLEMLRRAEGGGREE</sequence>
<proteinExistence type="predicted"/>
<feature type="non-terminal residue" evidence="1">
    <location>
        <position position="55"/>
    </location>
</feature>
<keyword evidence="2" id="KW-1185">Reference proteome</keyword>
<dbReference type="Proteomes" id="UP000007800">
    <property type="component" value="Unassembled WGS sequence"/>
</dbReference>
<dbReference type="RefSeq" id="XP_002774224.1">
    <property type="nucleotide sequence ID" value="XM_002774178.1"/>
</dbReference>